<comment type="caution">
    <text evidence="1">The sequence shown here is derived from an EMBL/GenBank/DDBJ whole genome shotgun (WGS) entry which is preliminary data.</text>
</comment>
<keyword evidence="2" id="KW-1185">Reference proteome</keyword>
<accession>A0ACC2AJE2</accession>
<gene>
    <name evidence="1" type="ORF">O6H91_21G031800</name>
</gene>
<sequence>MVNNIGMHLPWEAIYIYIYSPVIPTPFALALLFLYLLLLLLRGFRVKQLLNLFTAADARSCASTQLPNPSFTARDPVEVQQECTMGMKPAIRQHTTPSDAAELSPGRLDPTSGLSSTVAAASGRPLEKQNSSRRKGMEKSILDDIMGDPDDFTDLADPDAGSEDDGGRWEDTVREALENEKALKVAGIRGIEDDSQMAGGIEPTIIHVISDVAQSTDSSLPSGLENSGSIIQTGKVRRLKVDEKEGKKLLSNGEMDNRSLKPHKVHNTRYFIIKSLNQHNLSKSVEKGIWATQAMNEPVLNEAFETSERVILIFSINMSGHFQGYAQMSSPIGRRRANVWSEANEGANPWGGTFSVKWLRLYDLPFQRTVHLKNPLNHFKPVKISRDCQELAQDIGEALCSLIDEGAEREEKIKRKAGSSTGLGLKRSRGEPFDLLPENHFVPHLATATLNSPMSSVMYPGQQVNSETAHKPYTSQRLMTRPIGGLSSRTSGHLEQSRGSRSRSPQKSLEPERERDREWRRDQDKAMSSAEHEHRSGMNGRSADFPPEEDLLNMTYEEYLQRHGRARNYMGNQQPAGATESYSSGPVYVGGWMGDNSGVTHQDDQYSAYLANWYNRQGQLAQGDGFYGAQGMGGAYPTMFSSDQHWNGKSNGSMCMQTLRNGVGRVSAGARDHNGRS</sequence>
<dbReference type="EMBL" id="CM055112">
    <property type="protein sequence ID" value="KAJ7517617.1"/>
    <property type="molecule type" value="Genomic_DNA"/>
</dbReference>
<evidence type="ECO:0000313" key="2">
    <source>
        <dbReference type="Proteomes" id="UP001162992"/>
    </source>
</evidence>
<proteinExistence type="predicted"/>
<evidence type="ECO:0000313" key="1">
    <source>
        <dbReference type="EMBL" id="KAJ7517617.1"/>
    </source>
</evidence>
<name>A0ACC2AJE2_DIPCM</name>
<organism evidence="1 2">
    <name type="scientific">Diphasiastrum complanatum</name>
    <name type="common">Issler's clubmoss</name>
    <name type="synonym">Lycopodium complanatum</name>
    <dbReference type="NCBI Taxonomy" id="34168"/>
    <lineage>
        <taxon>Eukaryota</taxon>
        <taxon>Viridiplantae</taxon>
        <taxon>Streptophyta</taxon>
        <taxon>Embryophyta</taxon>
        <taxon>Tracheophyta</taxon>
        <taxon>Lycopodiopsida</taxon>
        <taxon>Lycopodiales</taxon>
        <taxon>Lycopodiaceae</taxon>
        <taxon>Lycopodioideae</taxon>
        <taxon>Diphasiastrum</taxon>
    </lineage>
</organism>
<reference evidence="2" key="1">
    <citation type="journal article" date="2024" name="Proc. Natl. Acad. Sci. U.S.A.">
        <title>Extraordinary preservation of gene collinearity over three hundred million years revealed in homosporous lycophytes.</title>
        <authorList>
            <person name="Li C."/>
            <person name="Wickell D."/>
            <person name="Kuo L.Y."/>
            <person name="Chen X."/>
            <person name="Nie B."/>
            <person name="Liao X."/>
            <person name="Peng D."/>
            <person name="Ji J."/>
            <person name="Jenkins J."/>
            <person name="Williams M."/>
            <person name="Shu S."/>
            <person name="Plott C."/>
            <person name="Barry K."/>
            <person name="Rajasekar S."/>
            <person name="Grimwood J."/>
            <person name="Han X."/>
            <person name="Sun S."/>
            <person name="Hou Z."/>
            <person name="He W."/>
            <person name="Dai G."/>
            <person name="Sun C."/>
            <person name="Schmutz J."/>
            <person name="Leebens-Mack J.H."/>
            <person name="Li F.W."/>
            <person name="Wang L."/>
        </authorList>
    </citation>
    <scope>NUCLEOTIDE SEQUENCE [LARGE SCALE GENOMIC DNA]</scope>
    <source>
        <strain evidence="2">cv. PW_Plant_1</strain>
    </source>
</reference>
<dbReference type="Proteomes" id="UP001162992">
    <property type="component" value="Chromosome 21"/>
</dbReference>
<protein>
    <submittedName>
        <fullName evidence="1">Uncharacterized protein</fullName>
    </submittedName>
</protein>